<accession>A0A8X6TSH1</accession>
<dbReference type="EMBL" id="BMAW01112115">
    <property type="protein sequence ID" value="GFT51087.1"/>
    <property type="molecule type" value="Genomic_DNA"/>
</dbReference>
<keyword evidence="3" id="KW-1185">Reference proteome</keyword>
<evidence type="ECO:0000313" key="3">
    <source>
        <dbReference type="Proteomes" id="UP000887013"/>
    </source>
</evidence>
<protein>
    <submittedName>
        <fullName evidence="1">Uncharacterized protein</fullName>
    </submittedName>
</protein>
<gene>
    <name evidence="1" type="ORF">NPIL_366131</name>
    <name evidence="2" type="ORF">NPIL_669381</name>
</gene>
<comment type="caution">
    <text evidence="1">The sequence shown here is derived from an EMBL/GenBank/DDBJ whole genome shotgun (WGS) entry which is preliminary data.</text>
</comment>
<dbReference type="AlphaFoldDB" id="A0A8X6TSH1"/>
<sequence length="73" mass="8273">MRECLEVSSEDESSVLVGWICPEYYCVLNIAAGSFYAGHHITKQTIISYPKHSKYKRSDLLLLVHSDLCGPIR</sequence>
<dbReference type="Proteomes" id="UP000887013">
    <property type="component" value="Unassembled WGS sequence"/>
</dbReference>
<evidence type="ECO:0000313" key="2">
    <source>
        <dbReference type="EMBL" id="GFU62921.1"/>
    </source>
</evidence>
<dbReference type="EMBL" id="BMAW01041271">
    <property type="protein sequence ID" value="GFU62921.1"/>
    <property type="molecule type" value="Genomic_DNA"/>
</dbReference>
<reference evidence="1" key="1">
    <citation type="submission" date="2020-08" db="EMBL/GenBank/DDBJ databases">
        <title>Multicomponent nature underlies the extraordinary mechanical properties of spider dragline silk.</title>
        <authorList>
            <person name="Kono N."/>
            <person name="Nakamura H."/>
            <person name="Mori M."/>
            <person name="Yoshida Y."/>
            <person name="Ohtoshi R."/>
            <person name="Malay A.D."/>
            <person name="Moran D.A.P."/>
            <person name="Tomita M."/>
            <person name="Numata K."/>
            <person name="Arakawa K."/>
        </authorList>
    </citation>
    <scope>NUCLEOTIDE SEQUENCE</scope>
</reference>
<evidence type="ECO:0000313" key="1">
    <source>
        <dbReference type="EMBL" id="GFT51087.1"/>
    </source>
</evidence>
<proteinExistence type="predicted"/>
<organism evidence="1 3">
    <name type="scientific">Nephila pilipes</name>
    <name type="common">Giant wood spider</name>
    <name type="synonym">Nephila maculata</name>
    <dbReference type="NCBI Taxonomy" id="299642"/>
    <lineage>
        <taxon>Eukaryota</taxon>
        <taxon>Metazoa</taxon>
        <taxon>Ecdysozoa</taxon>
        <taxon>Arthropoda</taxon>
        <taxon>Chelicerata</taxon>
        <taxon>Arachnida</taxon>
        <taxon>Araneae</taxon>
        <taxon>Araneomorphae</taxon>
        <taxon>Entelegynae</taxon>
        <taxon>Araneoidea</taxon>
        <taxon>Nephilidae</taxon>
        <taxon>Nephila</taxon>
    </lineage>
</organism>
<dbReference type="OrthoDB" id="413361at2759"/>
<name>A0A8X6TSH1_NEPPI</name>